<feature type="DNA-binding region" description="HMG box" evidence="3">
    <location>
        <begin position="61"/>
        <end position="129"/>
    </location>
</feature>
<dbReference type="SMART" id="SM00398">
    <property type="entry name" value="HMG"/>
    <property type="match status" value="1"/>
</dbReference>
<evidence type="ECO:0000313" key="6">
    <source>
        <dbReference type="EMBL" id="CRZ11373.1"/>
    </source>
</evidence>
<dbReference type="EMBL" id="HACM01010931">
    <property type="protein sequence ID" value="CRZ11373.1"/>
    <property type="molecule type" value="Transcribed_RNA"/>
</dbReference>
<feature type="region of interest" description="Disordered" evidence="4">
    <location>
        <begin position="1"/>
        <end position="62"/>
    </location>
</feature>
<evidence type="ECO:0000256" key="1">
    <source>
        <dbReference type="ARBA" id="ARBA00023125"/>
    </source>
</evidence>
<evidence type="ECO:0000256" key="4">
    <source>
        <dbReference type="SAM" id="MobiDB-lite"/>
    </source>
</evidence>
<sequence length="132" mass="15364">MMSADAKPKFLVTSGQNSSDFKPIVLPERYQQIPTGPEKPIQKKKTASHKKKKRKIDPKAPKKPLGAYIRFCSANWERIRRENPKANFGEIGALVGKAWAETSDEDRMPFAQQEMLDRQQYEVDIERYNRRR</sequence>
<proteinExistence type="predicted"/>
<dbReference type="PANTHER" id="PTHR46040:SF3">
    <property type="entry name" value="HIGH MOBILITY GROUP PROTEIN 2"/>
    <property type="match status" value="1"/>
</dbReference>
<dbReference type="SUPFAM" id="SSF47095">
    <property type="entry name" value="HMG-box"/>
    <property type="match status" value="1"/>
</dbReference>
<dbReference type="PANTHER" id="PTHR46040">
    <property type="entry name" value="HIGH MOBILITY GROUP PROTEIN 2"/>
    <property type="match status" value="1"/>
</dbReference>
<evidence type="ECO:0000259" key="5">
    <source>
        <dbReference type="PROSITE" id="PS50118"/>
    </source>
</evidence>
<dbReference type="PROSITE" id="PS50118">
    <property type="entry name" value="HMG_BOX_2"/>
    <property type="match status" value="1"/>
</dbReference>
<keyword evidence="2 3" id="KW-0539">Nucleus</keyword>
<keyword evidence="1 3" id="KW-0238">DNA-binding</keyword>
<name>A0A0H5RBH0_9EUKA</name>
<reference evidence="6" key="1">
    <citation type="submission" date="2015-04" db="EMBL/GenBank/DDBJ databases">
        <title>The genome sequence of the plant pathogenic Rhizarian Plasmodiophora brassicae reveals insights in its biotrophic life cycle and the origin of chitin synthesis.</title>
        <authorList>
            <person name="Schwelm A."/>
            <person name="Fogelqvist J."/>
            <person name="Knaust A."/>
            <person name="Julke S."/>
            <person name="Lilja T."/>
            <person name="Dhandapani V."/>
            <person name="Bonilla-Rosso G."/>
            <person name="Karlsson M."/>
            <person name="Shevchenko A."/>
            <person name="Choi S.R."/>
            <person name="Kim H.G."/>
            <person name="Park J.Y."/>
            <person name="Lim Y.P."/>
            <person name="Ludwig-Muller J."/>
            <person name="Dixelius C."/>
        </authorList>
    </citation>
    <scope>NUCLEOTIDE SEQUENCE</scope>
    <source>
        <tissue evidence="6">Potato root galls</tissue>
    </source>
</reference>
<dbReference type="InterPro" id="IPR036910">
    <property type="entry name" value="HMG_box_dom_sf"/>
</dbReference>
<protein>
    <recommendedName>
        <fullName evidence="5">HMG box domain-containing protein</fullName>
    </recommendedName>
</protein>
<dbReference type="GO" id="GO:0005634">
    <property type="term" value="C:nucleus"/>
    <property type="evidence" value="ECO:0007669"/>
    <property type="project" value="UniProtKB-UniRule"/>
</dbReference>
<dbReference type="Gene3D" id="1.10.30.10">
    <property type="entry name" value="High mobility group box domain"/>
    <property type="match status" value="1"/>
</dbReference>
<dbReference type="InterPro" id="IPR051965">
    <property type="entry name" value="ChromReg_NeuronalGeneExpr"/>
</dbReference>
<dbReference type="AlphaFoldDB" id="A0A0H5RBH0"/>
<dbReference type="GO" id="GO:0010468">
    <property type="term" value="P:regulation of gene expression"/>
    <property type="evidence" value="ECO:0007669"/>
    <property type="project" value="TreeGrafter"/>
</dbReference>
<feature type="domain" description="HMG box" evidence="5">
    <location>
        <begin position="61"/>
        <end position="129"/>
    </location>
</feature>
<evidence type="ECO:0000256" key="2">
    <source>
        <dbReference type="ARBA" id="ARBA00023242"/>
    </source>
</evidence>
<organism evidence="6">
    <name type="scientific">Spongospora subterranea</name>
    <dbReference type="NCBI Taxonomy" id="70186"/>
    <lineage>
        <taxon>Eukaryota</taxon>
        <taxon>Sar</taxon>
        <taxon>Rhizaria</taxon>
        <taxon>Endomyxa</taxon>
        <taxon>Phytomyxea</taxon>
        <taxon>Plasmodiophorida</taxon>
        <taxon>Plasmodiophoridae</taxon>
        <taxon>Spongospora</taxon>
    </lineage>
</organism>
<dbReference type="Pfam" id="PF00505">
    <property type="entry name" value="HMG_box"/>
    <property type="match status" value="1"/>
</dbReference>
<dbReference type="GO" id="GO:0003677">
    <property type="term" value="F:DNA binding"/>
    <property type="evidence" value="ECO:0007669"/>
    <property type="project" value="UniProtKB-UniRule"/>
</dbReference>
<evidence type="ECO:0000256" key="3">
    <source>
        <dbReference type="PROSITE-ProRule" id="PRU00267"/>
    </source>
</evidence>
<dbReference type="InterPro" id="IPR009071">
    <property type="entry name" value="HMG_box_dom"/>
</dbReference>
<accession>A0A0H5RBH0</accession>
<feature type="compositionally biased region" description="Basic residues" evidence="4">
    <location>
        <begin position="42"/>
        <end position="56"/>
    </location>
</feature>